<dbReference type="SUPFAM" id="SSF51197">
    <property type="entry name" value="Clavaminate synthase-like"/>
    <property type="match status" value="1"/>
</dbReference>
<dbReference type="PANTHER" id="PTHR20883:SF48">
    <property type="entry name" value="ECTOINE DIOXYGENASE"/>
    <property type="match status" value="1"/>
</dbReference>
<dbReference type="InterPro" id="IPR008775">
    <property type="entry name" value="Phytyl_CoA_dOase-like"/>
</dbReference>
<dbReference type="Pfam" id="PF05721">
    <property type="entry name" value="PhyH"/>
    <property type="match status" value="1"/>
</dbReference>
<proteinExistence type="predicted"/>
<dbReference type="RefSeq" id="WP_184677781.1">
    <property type="nucleotide sequence ID" value="NZ_JACHGY010000001.1"/>
</dbReference>
<gene>
    <name evidence="2" type="ORF">HNQ40_002057</name>
</gene>
<evidence type="ECO:0000256" key="1">
    <source>
        <dbReference type="ARBA" id="ARBA00001954"/>
    </source>
</evidence>
<evidence type="ECO:0000313" key="2">
    <source>
        <dbReference type="EMBL" id="MBB6430251.1"/>
    </source>
</evidence>
<organism evidence="2 3">
    <name type="scientific">Algisphaera agarilytica</name>
    <dbReference type="NCBI Taxonomy" id="1385975"/>
    <lineage>
        <taxon>Bacteria</taxon>
        <taxon>Pseudomonadati</taxon>
        <taxon>Planctomycetota</taxon>
        <taxon>Phycisphaerae</taxon>
        <taxon>Phycisphaerales</taxon>
        <taxon>Phycisphaeraceae</taxon>
        <taxon>Algisphaera</taxon>
    </lineage>
</organism>
<keyword evidence="3" id="KW-1185">Reference proteome</keyword>
<dbReference type="GO" id="GO:0005506">
    <property type="term" value="F:iron ion binding"/>
    <property type="evidence" value="ECO:0007669"/>
    <property type="project" value="UniProtKB-ARBA"/>
</dbReference>
<protein>
    <recommendedName>
        <fullName evidence="4">Phytanoyl-CoA dioxygenase family protein</fullName>
    </recommendedName>
</protein>
<dbReference type="PANTHER" id="PTHR20883">
    <property type="entry name" value="PHYTANOYL-COA DIOXYGENASE DOMAIN CONTAINING 1"/>
    <property type="match status" value="1"/>
</dbReference>
<comment type="caution">
    <text evidence="2">The sequence shown here is derived from an EMBL/GenBank/DDBJ whole genome shotgun (WGS) entry which is preliminary data.</text>
</comment>
<name>A0A7X0H8W6_9BACT</name>
<dbReference type="Proteomes" id="UP000541810">
    <property type="component" value="Unassembled WGS sequence"/>
</dbReference>
<dbReference type="Gene3D" id="2.60.120.620">
    <property type="entry name" value="q2cbj1_9rhob like domain"/>
    <property type="match status" value="1"/>
</dbReference>
<dbReference type="GO" id="GO:0016706">
    <property type="term" value="F:2-oxoglutarate-dependent dioxygenase activity"/>
    <property type="evidence" value="ECO:0007669"/>
    <property type="project" value="UniProtKB-ARBA"/>
</dbReference>
<evidence type="ECO:0000313" key="3">
    <source>
        <dbReference type="Proteomes" id="UP000541810"/>
    </source>
</evidence>
<comment type="cofactor">
    <cofactor evidence="1">
        <name>Fe(2+)</name>
        <dbReference type="ChEBI" id="CHEBI:29033"/>
    </cofactor>
</comment>
<sequence>MSSPSAVSVADSAPIAAPPGFTDEQWDTFMRDGFLVIEDAISPEDVERYLALHDAFIQRLNRRDPGGFFNAENLVEKDPAFVELIDHPRHIGFAYDCYGELTKLQQSQLMIRPRGGWHNFWHPDGPRGLPYNVFSPHLPLQVKFGYWLTDLPEHKMGNFVCLPGSHHQEYQDFYDTHDSVPGEKILTCKAGTMTLMHNALWHRVEPNESDMVRKNFFLTYSPAWITNQDRWHSDPAWLDTLNREQRILMRSYDWAYDWAKPKADQFPLFLDRDTGADRDPDVYPDHVVLGRRKRLTYHEKRSL</sequence>
<dbReference type="AlphaFoldDB" id="A0A7X0H8W6"/>
<dbReference type="EMBL" id="JACHGY010000001">
    <property type="protein sequence ID" value="MBB6430251.1"/>
    <property type="molecule type" value="Genomic_DNA"/>
</dbReference>
<reference evidence="2 3" key="1">
    <citation type="submission" date="2020-08" db="EMBL/GenBank/DDBJ databases">
        <title>Genomic Encyclopedia of Type Strains, Phase IV (KMG-IV): sequencing the most valuable type-strain genomes for metagenomic binning, comparative biology and taxonomic classification.</title>
        <authorList>
            <person name="Goeker M."/>
        </authorList>
    </citation>
    <scope>NUCLEOTIDE SEQUENCE [LARGE SCALE GENOMIC DNA]</scope>
    <source>
        <strain evidence="2 3">DSM 103725</strain>
    </source>
</reference>
<evidence type="ECO:0008006" key="4">
    <source>
        <dbReference type="Google" id="ProtNLM"/>
    </source>
</evidence>
<accession>A0A7X0H8W6</accession>